<sequence>MGIINFGAFIISAILLNLIPGSDTIYILSRSTLGSKRQGIISVFGISSGIFVHTILAAIGLSAILMTSAIAFNSMKWLGAGYLIYLGISSILKKESLVDTKEEQTTTDWQVYKQGLLTNVLNPKVALFFLSLLPQYVDANAQSGSLPFLILGITFVCTSTIWSLAVAYGASFFVGLLNKNDHMRKVANKIAGCIYIGLGLNLLRVTSTNN</sequence>
<evidence type="ECO:0000313" key="8">
    <source>
        <dbReference type="EMBL" id="WYJ94849.1"/>
    </source>
</evidence>
<dbReference type="PANTHER" id="PTHR30086">
    <property type="entry name" value="ARGININE EXPORTER PROTEIN ARGO"/>
    <property type="match status" value="1"/>
</dbReference>
<dbReference type="OrthoDB" id="9784202at2"/>
<accession>A0A200IVC5</accession>
<feature type="transmembrane region" description="Helical" evidence="6">
    <location>
        <begin position="40"/>
        <end position="65"/>
    </location>
</feature>
<evidence type="ECO:0000313" key="7">
    <source>
        <dbReference type="EMBL" id="OUZ28317.1"/>
    </source>
</evidence>
<keyword evidence="9" id="KW-1185">Reference proteome</keyword>
<evidence type="ECO:0000313" key="9">
    <source>
        <dbReference type="Proteomes" id="UP000196151"/>
    </source>
</evidence>
<gene>
    <name evidence="8" type="ORF">A5889_002391</name>
    <name evidence="7" type="ORF">A5889_003072</name>
</gene>
<dbReference type="AlphaFoldDB" id="A0A200IVC5"/>
<reference evidence="7" key="1">
    <citation type="submission" date="2017-05" db="EMBL/GenBank/DDBJ databases">
        <title>The Genome Sequence of Enterococcus sp. 9D6_DIV0238.</title>
        <authorList>
            <consortium name="The Broad Institute Genomics Platform"/>
            <consortium name="The Broad Institute Genomic Center for Infectious Diseases"/>
            <person name="Earl A."/>
            <person name="Manson A."/>
            <person name="Schwartman J."/>
            <person name="Gilmore M."/>
            <person name="Abouelleil A."/>
            <person name="Cao P."/>
            <person name="Chapman S."/>
            <person name="Cusick C."/>
            <person name="Shea T."/>
            <person name="Young S."/>
            <person name="Neafsey D."/>
            <person name="Nusbaum C."/>
            <person name="Birren B."/>
        </authorList>
    </citation>
    <scope>NUCLEOTIDE SEQUENCE [LARGE SCALE GENOMIC DNA]</scope>
    <source>
        <strain evidence="7">9D6_DIV0238</strain>
    </source>
</reference>
<dbReference type="EMBL" id="CP147246">
    <property type="protein sequence ID" value="WYJ94849.1"/>
    <property type="molecule type" value="Genomic_DNA"/>
</dbReference>
<dbReference type="GO" id="GO:0005886">
    <property type="term" value="C:plasma membrane"/>
    <property type="evidence" value="ECO:0007669"/>
    <property type="project" value="UniProtKB-SubCell"/>
</dbReference>
<feature type="transmembrane region" description="Helical" evidence="6">
    <location>
        <begin position="186"/>
        <end position="203"/>
    </location>
</feature>
<reference evidence="8" key="2">
    <citation type="submission" date="2017-05" db="EMBL/GenBank/DDBJ databases">
        <authorList>
            <consortium name="The Broad Institute Genomics Platform"/>
            <consortium name="The Broad Institute Genomic Center for Infectious Diseases"/>
            <person name="Earl A."/>
            <person name="Manson A."/>
            <person name="Schwartman J."/>
            <person name="Gilmore M."/>
            <person name="Abouelleil A."/>
            <person name="Cao P."/>
            <person name="Chapman S."/>
            <person name="Cusick C."/>
            <person name="Shea T."/>
            <person name="Young S."/>
            <person name="Neafsey D."/>
            <person name="Nusbaum C."/>
            <person name="Birren B."/>
        </authorList>
    </citation>
    <scope>NUCLEOTIDE SEQUENCE</scope>
    <source>
        <strain evidence="8">9D6_DIV0238</strain>
    </source>
</reference>
<evidence type="ECO:0000256" key="3">
    <source>
        <dbReference type="ARBA" id="ARBA00022692"/>
    </source>
</evidence>
<keyword evidence="2" id="KW-1003">Cell membrane</keyword>
<dbReference type="PANTHER" id="PTHR30086:SF20">
    <property type="entry name" value="ARGININE EXPORTER PROTEIN ARGO-RELATED"/>
    <property type="match status" value="1"/>
</dbReference>
<reference evidence="8" key="3">
    <citation type="submission" date="2024-03" db="EMBL/GenBank/DDBJ databases">
        <title>The Genome Sequence of Enterococcus sp. DIV0238c.</title>
        <authorList>
            <consortium name="The Broad Institute Genomics Platform"/>
            <consortium name="The Broad Institute Microbial Omics Core"/>
            <consortium name="The Broad Institute Genomic Center for Infectious Diseases"/>
            <person name="Earl A."/>
            <person name="Manson A."/>
            <person name="Gilmore M."/>
            <person name="Schwartman J."/>
            <person name="Shea T."/>
            <person name="Abouelleil A."/>
            <person name="Cao P."/>
            <person name="Chapman S."/>
            <person name="Cusick C."/>
            <person name="Young S."/>
            <person name="Neafsey D."/>
            <person name="Nusbaum C."/>
            <person name="Birren B."/>
        </authorList>
    </citation>
    <scope>NUCLEOTIDE SEQUENCE</scope>
    <source>
        <strain evidence="8">9D6_DIV0238</strain>
    </source>
</reference>
<feature type="transmembrane region" description="Helical" evidence="6">
    <location>
        <begin position="6"/>
        <end position="28"/>
    </location>
</feature>
<name>A0A200IVC5_9ENTE</name>
<feature type="transmembrane region" description="Helical" evidence="6">
    <location>
        <begin position="115"/>
        <end position="136"/>
    </location>
</feature>
<dbReference type="EMBL" id="NIBQ01000004">
    <property type="protein sequence ID" value="OUZ28317.1"/>
    <property type="molecule type" value="Genomic_DNA"/>
</dbReference>
<organism evidence="7">
    <name type="scientific">Candidatus Enterococcus dunnyi</name>
    <dbReference type="NCBI Taxonomy" id="1834192"/>
    <lineage>
        <taxon>Bacteria</taxon>
        <taxon>Bacillati</taxon>
        <taxon>Bacillota</taxon>
        <taxon>Bacilli</taxon>
        <taxon>Lactobacillales</taxon>
        <taxon>Enterococcaceae</taxon>
        <taxon>Enterococcus</taxon>
    </lineage>
</organism>
<dbReference type="PIRSF" id="PIRSF006324">
    <property type="entry name" value="LeuE"/>
    <property type="match status" value="1"/>
</dbReference>
<keyword evidence="5 6" id="KW-0472">Membrane</keyword>
<comment type="subcellular location">
    <subcellularLocation>
        <location evidence="1">Cell membrane</location>
        <topology evidence="1">Multi-pass membrane protein</topology>
    </subcellularLocation>
</comment>
<dbReference type="RefSeq" id="WP_087642099.1">
    <property type="nucleotide sequence ID" value="NZ_CP147246.1"/>
</dbReference>
<evidence type="ECO:0000256" key="1">
    <source>
        <dbReference type="ARBA" id="ARBA00004651"/>
    </source>
</evidence>
<dbReference type="GO" id="GO:0015171">
    <property type="term" value="F:amino acid transmembrane transporter activity"/>
    <property type="evidence" value="ECO:0007669"/>
    <property type="project" value="TreeGrafter"/>
</dbReference>
<proteinExistence type="predicted"/>
<dbReference type="InterPro" id="IPR001123">
    <property type="entry name" value="LeuE-type"/>
</dbReference>
<feature type="transmembrane region" description="Helical" evidence="6">
    <location>
        <begin position="148"/>
        <end position="174"/>
    </location>
</feature>
<dbReference type="Pfam" id="PF01810">
    <property type="entry name" value="LysE"/>
    <property type="match status" value="1"/>
</dbReference>
<keyword evidence="3 6" id="KW-0812">Transmembrane</keyword>
<evidence type="ECO:0000256" key="6">
    <source>
        <dbReference type="SAM" id="Phobius"/>
    </source>
</evidence>
<protein>
    <submittedName>
        <fullName evidence="7">Uncharacterized protein</fullName>
    </submittedName>
</protein>
<evidence type="ECO:0000256" key="2">
    <source>
        <dbReference type="ARBA" id="ARBA00022475"/>
    </source>
</evidence>
<evidence type="ECO:0000256" key="5">
    <source>
        <dbReference type="ARBA" id="ARBA00023136"/>
    </source>
</evidence>
<dbReference type="Proteomes" id="UP000196151">
    <property type="component" value="Chromosome"/>
</dbReference>
<keyword evidence="4 6" id="KW-1133">Transmembrane helix</keyword>
<evidence type="ECO:0000256" key="4">
    <source>
        <dbReference type="ARBA" id="ARBA00022989"/>
    </source>
</evidence>